<keyword evidence="5" id="KW-0812">Transmembrane</keyword>
<dbReference type="PANTHER" id="PTHR13036:SF0">
    <property type="entry name" value="CHITOBIOSYLDIPHOSPHODOLICHOL BETA-MANNOSYLTRANSFERASE"/>
    <property type="match status" value="1"/>
</dbReference>
<evidence type="ECO:0000313" key="10">
    <source>
        <dbReference type="Proteomes" id="UP000288716"/>
    </source>
</evidence>
<comment type="subcellular location">
    <subcellularLocation>
        <location evidence="1">Endoplasmic reticulum membrane</location>
        <topology evidence="1">Single-pass membrane protein</topology>
    </subcellularLocation>
</comment>
<name>A0A443SPK9_9ACAR</name>
<keyword evidence="10" id="KW-1185">Reference proteome</keyword>
<dbReference type="OrthoDB" id="614844at2759"/>
<dbReference type="PANTHER" id="PTHR13036">
    <property type="entry name" value="BETA1,4 MANNOSYLTRANSFERASE"/>
    <property type="match status" value="1"/>
</dbReference>
<evidence type="ECO:0000256" key="5">
    <source>
        <dbReference type="ARBA" id="ARBA00022692"/>
    </source>
</evidence>
<dbReference type="VEuPathDB" id="VectorBase:LDEU002615"/>
<evidence type="ECO:0000256" key="3">
    <source>
        <dbReference type="ARBA" id="ARBA00022676"/>
    </source>
</evidence>
<gene>
    <name evidence="9" type="ORF">B4U80_01762</name>
</gene>
<sequence length="358" mass="40903">METMQRVCVVVGGDFGRSPRMQYHCLSLCDQNIVVDVVAFKGSRPHDNIVNNEHITLHLMNPTPDFHVPNLVAYILKTLWQSVVLLSFLFSLVKPNYILVQNPPSIPILPVVWFYCFLRRVKVIIDWHNYGFSILALSLNQNHILVRICRFVEGYFGSKATGNLCVSKAFQADLKSRWNIDAIVHYDSPADIFSPISIEEKHSLFCKLKSDYLLFRGDTESETRFTRENDGNIVENEERPALIITSTSWTEDEDFSLLIEALKFYDLKSSENSELPELVCVITGKGPLKDHYTEIIRNEKWRKVMFLLPWLEAEQYPKLLAACDLGVCLHTSSSGLDLPMKIVDMFGCGLPLAIKLKD</sequence>
<comment type="pathway">
    <text evidence="2">Protein modification; protein glycosylation.</text>
</comment>
<dbReference type="Proteomes" id="UP000288716">
    <property type="component" value="Unassembled WGS sequence"/>
</dbReference>
<dbReference type="GO" id="GO:0000030">
    <property type="term" value="F:mannosyltransferase activity"/>
    <property type="evidence" value="ECO:0007669"/>
    <property type="project" value="InterPro"/>
</dbReference>
<evidence type="ECO:0000256" key="6">
    <source>
        <dbReference type="ARBA" id="ARBA00022824"/>
    </source>
</evidence>
<keyword evidence="3 9" id="KW-0328">Glycosyltransferase</keyword>
<keyword evidence="4 9" id="KW-0808">Transferase</keyword>
<protein>
    <submittedName>
        <fullName evidence="9">Chitobiosyldiphosphodolichol beta-mannosyltransferase-like protein</fullName>
    </submittedName>
</protein>
<organism evidence="9 10">
    <name type="scientific">Leptotrombidium deliense</name>
    <dbReference type="NCBI Taxonomy" id="299467"/>
    <lineage>
        <taxon>Eukaryota</taxon>
        <taxon>Metazoa</taxon>
        <taxon>Ecdysozoa</taxon>
        <taxon>Arthropoda</taxon>
        <taxon>Chelicerata</taxon>
        <taxon>Arachnida</taxon>
        <taxon>Acari</taxon>
        <taxon>Acariformes</taxon>
        <taxon>Trombidiformes</taxon>
        <taxon>Prostigmata</taxon>
        <taxon>Anystina</taxon>
        <taxon>Parasitengona</taxon>
        <taxon>Trombiculoidea</taxon>
        <taxon>Trombiculidae</taxon>
        <taxon>Leptotrombidium</taxon>
    </lineage>
</organism>
<evidence type="ECO:0000256" key="7">
    <source>
        <dbReference type="ARBA" id="ARBA00022989"/>
    </source>
</evidence>
<accession>A0A443SPK9</accession>
<evidence type="ECO:0000256" key="4">
    <source>
        <dbReference type="ARBA" id="ARBA00022679"/>
    </source>
</evidence>
<comment type="caution">
    <text evidence="9">The sequence shown here is derived from an EMBL/GenBank/DDBJ whole genome shotgun (WGS) entry which is preliminary data.</text>
</comment>
<dbReference type="GO" id="GO:0005789">
    <property type="term" value="C:endoplasmic reticulum membrane"/>
    <property type="evidence" value="ECO:0007669"/>
    <property type="project" value="UniProtKB-SubCell"/>
</dbReference>
<dbReference type="STRING" id="299467.A0A443SPK9"/>
<reference evidence="9 10" key="1">
    <citation type="journal article" date="2018" name="Gigascience">
        <title>Genomes of trombidid mites reveal novel predicted allergens and laterally-transferred genes associated with secondary metabolism.</title>
        <authorList>
            <person name="Dong X."/>
            <person name="Chaisiri K."/>
            <person name="Xia D."/>
            <person name="Armstrong S.D."/>
            <person name="Fang Y."/>
            <person name="Donnelly M.J."/>
            <person name="Kadowaki T."/>
            <person name="McGarry J.W."/>
            <person name="Darby A.C."/>
            <person name="Makepeace B.L."/>
        </authorList>
    </citation>
    <scope>NUCLEOTIDE SEQUENCE [LARGE SCALE GENOMIC DNA]</scope>
    <source>
        <strain evidence="9">UoL-UT</strain>
    </source>
</reference>
<evidence type="ECO:0000256" key="2">
    <source>
        <dbReference type="ARBA" id="ARBA00004922"/>
    </source>
</evidence>
<proteinExistence type="predicted"/>
<evidence type="ECO:0000256" key="1">
    <source>
        <dbReference type="ARBA" id="ARBA00004389"/>
    </source>
</evidence>
<keyword evidence="7" id="KW-1133">Transmembrane helix</keyword>
<keyword evidence="8" id="KW-0472">Membrane</keyword>
<keyword evidence="6" id="KW-0256">Endoplasmic reticulum</keyword>
<dbReference type="AlphaFoldDB" id="A0A443SPK9"/>
<evidence type="ECO:0000313" key="9">
    <source>
        <dbReference type="EMBL" id="RWS29425.1"/>
    </source>
</evidence>
<evidence type="ECO:0000256" key="8">
    <source>
        <dbReference type="ARBA" id="ARBA00023136"/>
    </source>
</evidence>
<dbReference type="InterPro" id="IPR026051">
    <property type="entry name" value="ALG1-like"/>
</dbReference>
<dbReference type="Gene3D" id="3.40.50.2000">
    <property type="entry name" value="Glycogen Phosphorylase B"/>
    <property type="match status" value="1"/>
</dbReference>
<dbReference type="SUPFAM" id="SSF53756">
    <property type="entry name" value="UDP-Glycosyltransferase/glycogen phosphorylase"/>
    <property type="match status" value="1"/>
</dbReference>
<dbReference type="EMBL" id="NCKV01000922">
    <property type="protein sequence ID" value="RWS29425.1"/>
    <property type="molecule type" value="Genomic_DNA"/>
</dbReference>